<dbReference type="EMBL" id="LAIU01000002">
    <property type="protein sequence ID" value="KKB25809.1"/>
    <property type="molecule type" value="Genomic_DNA"/>
</dbReference>
<reference evidence="1 2" key="1">
    <citation type="submission" date="2015-03" db="EMBL/GenBank/DDBJ databases">
        <title>Draft Genome Sequence of S. carnosus subsp. utilis LTH 7013, Isolated from South Tirolean Ham.</title>
        <authorList>
            <person name="Mueller A."/>
            <person name="Huptas C."/>
            <person name="Wenning M."/>
            <person name="Weiss A."/>
            <person name="Schmidt H."/>
        </authorList>
    </citation>
    <scope>NUCLEOTIDE SEQUENCE [LARGE SCALE GENOMIC DNA]</scope>
    <source>
        <strain evidence="1 2">LTH7013</strain>
    </source>
</reference>
<dbReference type="RefSeq" id="WP_015901328.1">
    <property type="nucleotide sequence ID" value="NZ_BKAO01000003.1"/>
</dbReference>
<evidence type="ECO:0000313" key="2">
    <source>
        <dbReference type="Proteomes" id="UP000033530"/>
    </source>
</evidence>
<name>A0AAJ0JPU4_STACA</name>
<evidence type="ECO:0000313" key="1">
    <source>
        <dbReference type="EMBL" id="KKB25809.1"/>
    </source>
</evidence>
<dbReference type="GeneID" id="93794536"/>
<gene>
    <name evidence="1" type="ORF">VV61_04360</name>
</gene>
<organism evidence="1 2">
    <name type="scientific">Staphylococcus carnosus</name>
    <dbReference type="NCBI Taxonomy" id="1281"/>
    <lineage>
        <taxon>Bacteria</taxon>
        <taxon>Bacillati</taxon>
        <taxon>Bacillota</taxon>
        <taxon>Bacilli</taxon>
        <taxon>Bacillales</taxon>
        <taxon>Staphylococcaceae</taxon>
        <taxon>Staphylococcus</taxon>
    </lineage>
</organism>
<dbReference type="Proteomes" id="UP000033530">
    <property type="component" value="Unassembled WGS sequence"/>
</dbReference>
<protein>
    <submittedName>
        <fullName evidence="1">Uncharacterized protein</fullName>
    </submittedName>
</protein>
<proteinExistence type="predicted"/>
<accession>A0AAJ0JPU4</accession>
<dbReference type="AlphaFoldDB" id="A0AAJ0JPU4"/>
<comment type="caution">
    <text evidence="1">The sequence shown here is derived from an EMBL/GenBank/DDBJ whole genome shotgun (WGS) entry which is preliminary data.</text>
</comment>
<sequence>METLTFKWTENNELLDPFYLTKIWNQFAEFKQFDHQNILLRKKQILKCRALHEGPSYQAVLECKSRREVRSMTYYRYQLKIIDEKGKAIEISSDFVVVAHAVEKFNQTSTCKEKSYPHSSELQKENLNNDKIFKLTVDWKNVLKYLAKVEDDNPVHPQVGIIPGDYIAMQIIQHWTKVNKYNDTKEKSIIHDYQSIKLKFLHPMYREDQLFCKTQIEDNGLSVEVNNQYGENCMILTFE</sequence>